<evidence type="ECO:0000256" key="1">
    <source>
        <dbReference type="SAM" id="Coils"/>
    </source>
</evidence>
<organism evidence="3 4">
    <name type="scientific">Roseovarius pelagicus</name>
    <dbReference type="NCBI Taxonomy" id="2980108"/>
    <lineage>
        <taxon>Bacteria</taxon>
        <taxon>Pseudomonadati</taxon>
        <taxon>Pseudomonadota</taxon>
        <taxon>Alphaproteobacteria</taxon>
        <taxon>Rhodobacterales</taxon>
        <taxon>Roseobacteraceae</taxon>
        <taxon>Roseovarius</taxon>
    </lineage>
</organism>
<keyword evidence="4" id="KW-1185">Reference proteome</keyword>
<feature type="region of interest" description="Disordered" evidence="2">
    <location>
        <begin position="87"/>
        <end position="106"/>
    </location>
</feature>
<gene>
    <name evidence="3" type="ORF">N7U68_13260</name>
</gene>
<keyword evidence="1" id="KW-0175">Coiled coil</keyword>
<reference evidence="3" key="1">
    <citation type="submission" date="2022-10" db="EMBL/GenBank/DDBJ databases">
        <title>Roseovarius pelagicus sp. nov., isolated from Arctic seawater.</title>
        <authorList>
            <person name="Hong Y.W."/>
            <person name="Hwang C.Y."/>
        </authorList>
    </citation>
    <scope>NUCLEOTIDE SEQUENCE</scope>
    <source>
        <strain evidence="3">HL-MP18</strain>
    </source>
</reference>
<name>A0ABY6D7J8_9RHOB</name>
<dbReference type="EMBL" id="CP106738">
    <property type="protein sequence ID" value="UXX82073.1"/>
    <property type="molecule type" value="Genomic_DNA"/>
</dbReference>
<sequence length="214" mass="24128">MPDDTTAALQALMQQVQTLTETVTDQAKRLDDLHAFNSRVLDEKKDVQRQLEAAKNEPPKKTLIDVVNEETRERKMRAANLEKDADGNWYPKGVRPAHSLTREDARDPRKYAVAKEAAQKAGATLTVIDDGDDPTIRNTGQGDVVQSKTFTFDDTHERVRYIRADMETGKGIVGRRMRAEQDGYTIKTFRTADDLPPHARTKFELMEKAANAES</sequence>
<proteinExistence type="predicted"/>
<accession>A0ABY6D7J8</accession>
<protein>
    <submittedName>
        <fullName evidence="3">Uncharacterized protein</fullName>
    </submittedName>
</protein>
<evidence type="ECO:0000313" key="3">
    <source>
        <dbReference type="EMBL" id="UXX82073.1"/>
    </source>
</evidence>
<dbReference type="RefSeq" id="WP_263047102.1">
    <property type="nucleotide sequence ID" value="NZ_CP106738.1"/>
</dbReference>
<evidence type="ECO:0000256" key="2">
    <source>
        <dbReference type="SAM" id="MobiDB-lite"/>
    </source>
</evidence>
<feature type="coiled-coil region" evidence="1">
    <location>
        <begin position="9"/>
        <end position="57"/>
    </location>
</feature>
<evidence type="ECO:0000313" key="4">
    <source>
        <dbReference type="Proteomes" id="UP001064087"/>
    </source>
</evidence>
<dbReference type="Proteomes" id="UP001064087">
    <property type="component" value="Chromosome"/>
</dbReference>